<organism evidence="1 2">
    <name type="scientific">Digitaria exilis</name>
    <dbReference type="NCBI Taxonomy" id="1010633"/>
    <lineage>
        <taxon>Eukaryota</taxon>
        <taxon>Viridiplantae</taxon>
        <taxon>Streptophyta</taxon>
        <taxon>Embryophyta</taxon>
        <taxon>Tracheophyta</taxon>
        <taxon>Spermatophyta</taxon>
        <taxon>Magnoliopsida</taxon>
        <taxon>Liliopsida</taxon>
        <taxon>Poales</taxon>
        <taxon>Poaceae</taxon>
        <taxon>PACMAD clade</taxon>
        <taxon>Panicoideae</taxon>
        <taxon>Panicodae</taxon>
        <taxon>Paniceae</taxon>
        <taxon>Anthephorinae</taxon>
        <taxon>Digitaria</taxon>
    </lineage>
</organism>
<dbReference type="OrthoDB" id="689972at2759"/>
<dbReference type="AlphaFoldDB" id="A0A835F4S0"/>
<proteinExistence type="predicted"/>
<dbReference type="PANTHER" id="PTHR33074">
    <property type="entry name" value="EXPRESSED PROTEIN-RELATED"/>
    <property type="match status" value="1"/>
</dbReference>
<keyword evidence="2" id="KW-1185">Reference proteome</keyword>
<dbReference type="Proteomes" id="UP000636709">
    <property type="component" value="Unassembled WGS sequence"/>
</dbReference>
<gene>
    <name evidence="1" type="ORF">HU200_018572</name>
</gene>
<evidence type="ECO:0008006" key="3">
    <source>
        <dbReference type="Google" id="ProtNLM"/>
    </source>
</evidence>
<reference evidence="1" key="1">
    <citation type="submission" date="2020-07" db="EMBL/GenBank/DDBJ databases">
        <title>Genome sequence and genetic diversity analysis of an under-domesticated orphan crop, white fonio (Digitaria exilis).</title>
        <authorList>
            <person name="Bennetzen J.L."/>
            <person name="Chen S."/>
            <person name="Ma X."/>
            <person name="Wang X."/>
            <person name="Yssel A.E.J."/>
            <person name="Chaluvadi S.R."/>
            <person name="Johnson M."/>
            <person name="Gangashetty P."/>
            <person name="Hamidou F."/>
            <person name="Sanogo M.D."/>
            <person name="Zwaenepoel A."/>
            <person name="Wallace J."/>
            <person name="Van De Peer Y."/>
            <person name="Van Deynze A."/>
        </authorList>
    </citation>
    <scope>NUCLEOTIDE SEQUENCE</scope>
    <source>
        <tissue evidence="1">Leaves</tissue>
    </source>
</reference>
<sequence length="400" mass="45181">MSSASDCVLLHGDGFRDKLFHLDTTMATATTSLGFRIDVSLSCPVRPLLPTMLFVSIARSRQLPSILRSVQDLILFRLPLYPSEDFAKLNEHDYFIYRLGGVNGASLELLPRPPTNFRDEDVGLLRRGDGRYTVAALHATSKRDMYELQRFDSATKVWSSDERQWAGPRGAELYCPKPFRGITFDNKPGMEPCLRFVQLEPNAVLIPPPGDEDEDDDEEAEFPDWAMRDWKVTTWSNSKMTTSWNDWKIDCTIQASKTNISSKLKYKMTQYGLLSSSVQGVPGRAFQNLLVSFPAPGMDENVVYIQAKAKFMDTKVFVLRLDMKENVLLGAVEFATESIPGDGAVYFPCNLSRYIDPYARTLFPEDDDSWEMSKYEGTETRQLPRLQICLADAIGVEIAS</sequence>
<dbReference type="EMBL" id="JACEFO010001629">
    <property type="protein sequence ID" value="KAF8727999.1"/>
    <property type="molecule type" value="Genomic_DNA"/>
</dbReference>
<name>A0A835F4S0_9POAL</name>
<comment type="caution">
    <text evidence="1">The sequence shown here is derived from an EMBL/GenBank/DDBJ whole genome shotgun (WGS) entry which is preliminary data.</text>
</comment>
<dbReference type="PANTHER" id="PTHR33074:SF62">
    <property type="entry name" value="EXPRESSED PROTEIN"/>
    <property type="match status" value="1"/>
</dbReference>
<protein>
    <recommendedName>
        <fullName evidence="3">DUF1618 domain-containing protein</fullName>
    </recommendedName>
</protein>
<accession>A0A835F4S0</accession>
<evidence type="ECO:0000313" key="2">
    <source>
        <dbReference type="Proteomes" id="UP000636709"/>
    </source>
</evidence>
<evidence type="ECO:0000313" key="1">
    <source>
        <dbReference type="EMBL" id="KAF8727999.1"/>
    </source>
</evidence>